<proteinExistence type="predicted"/>
<organism evidence="2 3">
    <name type="scientific">Micromonospora arborensis</name>
    <dbReference type="NCBI Taxonomy" id="2116518"/>
    <lineage>
        <taxon>Bacteria</taxon>
        <taxon>Bacillati</taxon>
        <taxon>Actinomycetota</taxon>
        <taxon>Actinomycetes</taxon>
        <taxon>Micromonosporales</taxon>
        <taxon>Micromonosporaceae</taxon>
        <taxon>Micromonospora</taxon>
    </lineage>
</organism>
<dbReference type="OrthoDB" id="9798430at2"/>
<dbReference type="InterPro" id="IPR004360">
    <property type="entry name" value="Glyas_Fos-R_dOase_dom"/>
</dbReference>
<dbReference type="InterPro" id="IPR029068">
    <property type="entry name" value="Glyas_Bleomycin-R_OHBP_Dase"/>
</dbReference>
<dbReference type="RefSeq" id="WP_110562531.1">
    <property type="nucleotide sequence ID" value="NZ_PYBV01000005.1"/>
</dbReference>
<dbReference type="AlphaFoldDB" id="A0A318P7Z6"/>
<comment type="caution">
    <text evidence="2">The sequence shown here is derived from an EMBL/GenBank/DDBJ whole genome shotgun (WGS) entry which is preliminary data.</text>
</comment>
<dbReference type="SUPFAM" id="SSF54593">
    <property type="entry name" value="Glyoxalase/Bleomycin resistance protein/Dihydroxybiphenyl dioxygenase"/>
    <property type="match status" value="1"/>
</dbReference>
<dbReference type="PANTHER" id="PTHR36503">
    <property type="entry name" value="BLR2520 PROTEIN"/>
    <property type="match status" value="1"/>
</dbReference>
<evidence type="ECO:0000313" key="2">
    <source>
        <dbReference type="EMBL" id="PYC75160.1"/>
    </source>
</evidence>
<reference evidence="2 3" key="1">
    <citation type="submission" date="2018-03" db="EMBL/GenBank/DDBJ databases">
        <title>Bioinformatic expansion and discovery of thiopeptide antibiotics.</title>
        <authorList>
            <person name="Schwalen C.J."/>
            <person name="Hudson G.A."/>
            <person name="Mitchell D.A."/>
        </authorList>
    </citation>
    <scope>NUCLEOTIDE SEQUENCE [LARGE SCALE GENOMIC DNA]</scope>
    <source>
        <strain evidence="2 3">NRRL 8041</strain>
    </source>
</reference>
<evidence type="ECO:0000313" key="3">
    <source>
        <dbReference type="Proteomes" id="UP000248333"/>
    </source>
</evidence>
<protein>
    <submittedName>
        <fullName evidence="2">Glyoxalase</fullName>
    </submittedName>
</protein>
<name>A0A318P7Z6_9ACTN</name>
<accession>A0A318P7Z6</accession>
<dbReference type="Pfam" id="PF00903">
    <property type="entry name" value="Glyoxalase"/>
    <property type="match status" value="1"/>
</dbReference>
<feature type="domain" description="VOC" evidence="1">
    <location>
        <begin position="7"/>
        <end position="131"/>
    </location>
</feature>
<dbReference type="PANTHER" id="PTHR36503:SF1">
    <property type="entry name" value="BLR2520 PROTEIN"/>
    <property type="match status" value="1"/>
</dbReference>
<dbReference type="Proteomes" id="UP000248333">
    <property type="component" value="Unassembled WGS sequence"/>
</dbReference>
<sequence>MGTLPSRLSVVTLGARDIGALRSFYRSLGWSELPASDDSWSAFLLGGVLFALFPLPELAAEAAPGVPDPAGGWSGVTLACNVDSREEVDLAFAAAVAAGATVVAEPTDRPWGGRSGYIADPEGNRWEIAWAGTARFDERGALVSFG</sequence>
<keyword evidence="3" id="KW-1185">Reference proteome</keyword>
<dbReference type="EMBL" id="PYBV01000005">
    <property type="protein sequence ID" value="PYC75160.1"/>
    <property type="molecule type" value="Genomic_DNA"/>
</dbReference>
<dbReference type="Gene3D" id="3.10.180.10">
    <property type="entry name" value="2,3-Dihydroxybiphenyl 1,2-Dioxygenase, domain 1"/>
    <property type="match status" value="1"/>
</dbReference>
<gene>
    <name evidence="2" type="ORF">C7C45_04635</name>
</gene>
<evidence type="ECO:0000259" key="1">
    <source>
        <dbReference type="PROSITE" id="PS51819"/>
    </source>
</evidence>
<dbReference type="InterPro" id="IPR037523">
    <property type="entry name" value="VOC_core"/>
</dbReference>
<dbReference type="PROSITE" id="PS51819">
    <property type="entry name" value="VOC"/>
    <property type="match status" value="1"/>
</dbReference>